<proteinExistence type="predicted"/>
<sequence length="363" mass="39919">MILSDLVQVNATTDDLNDLVYAALLGEVTWKHFLDQLAGTLPGGKAALVIHDNSNGEGYTLGGCQDGKVVEQYNSYYGRLNPLQPPLSSWTIGIAGYDEELLPREELVKTEFYNDFLVPHGLTHTSGVRLARSGSQSFSLVVAYDGAQAVQRSIRTLNSLAPHLKRAFAFYHRKGQQPGTANVALDTLGIGAIFTDGERRVVGISKAAQTMLAAPFPIHVSIDGRLRFRKEKAEAAYEQMLKRHYNGPRSLDFFFQKTKVTLVRVDKESEPLYFEGGNVVIILERFGAGSASPDLRMFSHVYRLSKGEMRALSGIFSGKSLDQIALEAALSKETIRSQSKSLYAKTGTTGAADILRLLHRYSS</sequence>
<keyword evidence="3" id="KW-1185">Reference proteome</keyword>
<organism evidence="2 3">
    <name type="scientific">Pseudaminobacter salicylatoxidans</name>
    <dbReference type="NCBI Taxonomy" id="93369"/>
    <lineage>
        <taxon>Bacteria</taxon>
        <taxon>Pseudomonadati</taxon>
        <taxon>Pseudomonadota</taxon>
        <taxon>Alphaproteobacteria</taxon>
        <taxon>Hyphomicrobiales</taxon>
        <taxon>Phyllobacteriaceae</taxon>
        <taxon>Pseudaminobacter</taxon>
    </lineage>
</organism>
<dbReference type="Proteomes" id="UP000245396">
    <property type="component" value="Unassembled WGS sequence"/>
</dbReference>
<protein>
    <submittedName>
        <fullName evidence="2">DNA-binding CsgD family transcriptional regulator</fullName>
    </submittedName>
</protein>
<dbReference type="Gene3D" id="1.10.10.10">
    <property type="entry name" value="Winged helix-like DNA-binding domain superfamily/Winged helix DNA-binding domain"/>
    <property type="match status" value="1"/>
</dbReference>
<dbReference type="OrthoDB" id="4457864at2"/>
<keyword evidence="2" id="KW-0238">DNA-binding</keyword>
<gene>
    <name evidence="2" type="ORF">C7441_10964</name>
</gene>
<evidence type="ECO:0000259" key="1">
    <source>
        <dbReference type="SMART" id="SM00421"/>
    </source>
</evidence>
<accession>A0A316C187</accession>
<dbReference type="GO" id="GO:0006355">
    <property type="term" value="P:regulation of DNA-templated transcription"/>
    <property type="evidence" value="ECO:0007669"/>
    <property type="project" value="InterPro"/>
</dbReference>
<evidence type="ECO:0000313" key="2">
    <source>
        <dbReference type="EMBL" id="PWJ82296.1"/>
    </source>
</evidence>
<dbReference type="InterPro" id="IPR036388">
    <property type="entry name" value="WH-like_DNA-bd_sf"/>
</dbReference>
<dbReference type="InterPro" id="IPR016032">
    <property type="entry name" value="Sig_transdc_resp-reg_C-effctor"/>
</dbReference>
<dbReference type="RefSeq" id="WP_146201467.1">
    <property type="nucleotide sequence ID" value="NZ_QGGG01000009.1"/>
</dbReference>
<feature type="domain" description="HTH luxR-type" evidence="1">
    <location>
        <begin position="301"/>
        <end position="358"/>
    </location>
</feature>
<dbReference type="SUPFAM" id="SSF46894">
    <property type="entry name" value="C-terminal effector domain of the bipartite response regulators"/>
    <property type="match status" value="1"/>
</dbReference>
<dbReference type="AlphaFoldDB" id="A0A316C187"/>
<name>A0A316C187_PSESE</name>
<evidence type="ECO:0000313" key="3">
    <source>
        <dbReference type="Proteomes" id="UP000245396"/>
    </source>
</evidence>
<dbReference type="SMART" id="SM00421">
    <property type="entry name" value="HTH_LUXR"/>
    <property type="match status" value="1"/>
</dbReference>
<dbReference type="EMBL" id="QGGG01000009">
    <property type="protein sequence ID" value="PWJ82296.1"/>
    <property type="molecule type" value="Genomic_DNA"/>
</dbReference>
<reference evidence="2 3" key="1">
    <citation type="submission" date="2018-05" db="EMBL/GenBank/DDBJ databases">
        <title>Genomic Encyclopedia of Type Strains, Phase IV (KMG-IV): sequencing the most valuable type-strain genomes for metagenomic binning, comparative biology and taxonomic classification.</title>
        <authorList>
            <person name="Goeker M."/>
        </authorList>
    </citation>
    <scope>NUCLEOTIDE SEQUENCE [LARGE SCALE GENOMIC DNA]</scope>
    <source>
        <strain evidence="2 3">DSM 6986</strain>
    </source>
</reference>
<comment type="caution">
    <text evidence="2">The sequence shown here is derived from an EMBL/GenBank/DDBJ whole genome shotgun (WGS) entry which is preliminary data.</text>
</comment>
<dbReference type="GO" id="GO:0003677">
    <property type="term" value="F:DNA binding"/>
    <property type="evidence" value="ECO:0007669"/>
    <property type="project" value="UniProtKB-KW"/>
</dbReference>
<dbReference type="InterPro" id="IPR000792">
    <property type="entry name" value="Tscrpt_reg_LuxR_C"/>
</dbReference>